<protein>
    <submittedName>
        <fullName evidence="1">DUF4230 domain-containing protein</fullName>
    </submittedName>
</protein>
<dbReference type="RefSeq" id="WP_377063810.1">
    <property type="nucleotide sequence ID" value="NZ_JBHSJJ010000004.1"/>
</dbReference>
<reference evidence="2" key="1">
    <citation type="journal article" date="2019" name="Int. J. Syst. Evol. Microbiol.">
        <title>The Global Catalogue of Microorganisms (GCM) 10K type strain sequencing project: providing services to taxonomists for standard genome sequencing and annotation.</title>
        <authorList>
            <consortium name="The Broad Institute Genomics Platform"/>
            <consortium name="The Broad Institute Genome Sequencing Center for Infectious Disease"/>
            <person name="Wu L."/>
            <person name="Ma J."/>
        </authorList>
    </citation>
    <scope>NUCLEOTIDE SEQUENCE [LARGE SCALE GENOMIC DNA]</scope>
    <source>
        <strain evidence="2">CGMCC 4.7466</strain>
    </source>
</reference>
<evidence type="ECO:0000313" key="2">
    <source>
        <dbReference type="Proteomes" id="UP001595818"/>
    </source>
</evidence>
<dbReference type="PROSITE" id="PS51257">
    <property type="entry name" value="PROKAR_LIPOPROTEIN"/>
    <property type="match status" value="1"/>
</dbReference>
<organism evidence="1 2">
    <name type="scientific">Negadavirga shengliensis</name>
    <dbReference type="NCBI Taxonomy" id="1389218"/>
    <lineage>
        <taxon>Bacteria</taxon>
        <taxon>Pseudomonadati</taxon>
        <taxon>Bacteroidota</taxon>
        <taxon>Cytophagia</taxon>
        <taxon>Cytophagales</taxon>
        <taxon>Cyclobacteriaceae</taxon>
        <taxon>Negadavirga</taxon>
    </lineage>
</organism>
<gene>
    <name evidence="1" type="ORF">ACFPFU_09415</name>
</gene>
<proteinExistence type="predicted"/>
<comment type="caution">
    <text evidence="1">The sequence shown here is derived from an EMBL/GenBank/DDBJ whole genome shotgun (WGS) entry which is preliminary data.</text>
</comment>
<evidence type="ECO:0000313" key="1">
    <source>
        <dbReference type="EMBL" id="MFC4871904.1"/>
    </source>
</evidence>
<name>A0ABV9SZT3_9BACT</name>
<dbReference type="EMBL" id="JBHSJJ010000004">
    <property type="protein sequence ID" value="MFC4871904.1"/>
    <property type="molecule type" value="Genomic_DNA"/>
</dbReference>
<sequence>MKKFLNLIKGSALILTTIWFSSCDQDERAMVVGKIQQASDLVTSEFVIDKVVFGKKSRNLLWFRMNEAKFLAYSQAKVKTGIDLKKIKEEDIIIEGNKITLNLPSIEVITFSYPPSSFVEDSLISNPDRFLNSISLEDQEEFFRMAETDIRNNLQYLGLVKSSQEHTRKLLNTLLSSLGFQEIYIHFQDDRLVIPMVNLQYNEDES</sequence>
<dbReference type="Pfam" id="PF14014">
    <property type="entry name" value="DUF4230"/>
    <property type="match status" value="1"/>
</dbReference>
<keyword evidence="2" id="KW-1185">Reference proteome</keyword>
<accession>A0ABV9SZT3</accession>
<dbReference type="InterPro" id="IPR025324">
    <property type="entry name" value="DUF4230"/>
</dbReference>
<dbReference type="Proteomes" id="UP001595818">
    <property type="component" value="Unassembled WGS sequence"/>
</dbReference>